<feature type="active site" description="Tele-phosphohistidine intermediate" evidence="1">
    <location>
        <position position="9"/>
    </location>
</feature>
<evidence type="ECO:0000256" key="2">
    <source>
        <dbReference type="PIRSR" id="PIRSR613078-2"/>
    </source>
</evidence>
<keyword evidence="4" id="KW-1185">Reference proteome</keyword>
<dbReference type="GO" id="GO:0016791">
    <property type="term" value="F:phosphatase activity"/>
    <property type="evidence" value="ECO:0007669"/>
    <property type="project" value="TreeGrafter"/>
</dbReference>
<dbReference type="SMART" id="SM00855">
    <property type="entry name" value="PGAM"/>
    <property type="match status" value="1"/>
</dbReference>
<organism evidence="3 4">
    <name type="scientific">Microbacterium betulae</name>
    <dbReference type="NCBI Taxonomy" id="2981139"/>
    <lineage>
        <taxon>Bacteria</taxon>
        <taxon>Bacillati</taxon>
        <taxon>Actinomycetota</taxon>
        <taxon>Actinomycetes</taxon>
        <taxon>Micrococcales</taxon>
        <taxon>Microbacteriaceae</taxon>
        <taxon>Microbacterium</taxon>
    </lineage>
</organism>
<dbReference type="Proteomes" id="UP001305498">
    <property type="component" value="Chromosome"/>
</dbReference>
<name>A0AA97FJL3_9MICO</name>
<evidence type="ECO:0000256" key="1">
    <source>
        <dbReference type="PIRSR" id="PIRSR613078-1"/>
    </source>
</evidence>
<feature type="binding site" evidence="2">
    <location>
        <begin position="8"/>
        <end position="15"/>
    </location>
    <ligand>
        <name>substrate</name>
    </ligand>
</feature>
<dbReference type="RefSeq" id="WP_317140946.1">
    <property type="nucleotide sequence ID" value="NZ_CP118157.1"/>
</dbReference>
<feature type="active site" description="Proton donor/acceptor" evidence="1">
    <location>
        <position position="83"/>
    </location>
</feature>
<dbReference type="SUPFAM" id="SSF53254">
    <property type="entry name" value="Phosphoglycerate mutase-like"/>
    <property type="match status" value="1"/>
</dbReference>
<evidence type="ECO:0000313" key="4">
    <source>
        <dbReference type="Proteomes" id="UP001305498"/>
    </source>
</evidence>
<dbReference type="Pfam" id="PF00300">
    <property type="entry name" value="His_Phos_1"/>
    <property type="match status" value="1"/>
</dbReference>
<dbReference type="InterPro" id="IPR001345">
    <property type="entry name" value="PG/BPGM_mutase_AS"/>
</dbReference>
<gene>
    <name evidence="3" type="ORF">N8K70_07365</name>
</gene>
<reference evidence="3 4" key="1">
    <citation type="submission" date="2023-02" db="EMBL/GenBank/DDBJ databases">
        <title>Microbacterium betulae sp. nov., isolated from birch wood.</title>
        <authorList>
            <person name="Pasciak M."/>
            <person name="Pawlik K.J."/>
            <person name="Martynowski D."/>
            <person name="Laczmanski L."/>
            <person name="Ciekot J."/>
            <person name="Szponar B."/>
            <person name="Wojcik-Fatla A."/>
            <person name="Mackiewicz B."/>
            <person name="Farian E."/>
            <person name="Cholewa G."/>
            <person name="Cholewa A."/>
            <person name="Dutkiewicz J."/>
        </authorList>
    </citation>
    <scope>NUCLEOTIDE SEQUENCE [LARGE SCALE GENOMIC DNA]</scope>
    <source>
        <strain evidence="3 4">AB</strain>
    </source>
</reference>
<dbReference type="KEGG" id="mbet:N8K70_07365"/>
<protein>
    <submittedName>
        <fullName evidence="3">Histidine phosphatase family protein</fullName>
    </submittedName>
</protein>
<evidence type="ECO:0000313" key="3">
    <source>
        <dbReference type="EMBL" id="WOF24473.1"/>
    </source>
</evidence>
<dbReference type="PANTHER" id="PTHR48100">
    <property type="entry name" value="BROAD-SPECIFICITY PHOSPHATASE YOR283W-RELATED"/>
    <property type="match status" value="1"/>
</dbReference>
<dbReference type="InterPro" id="IPR050275">
    <property type="entry name" value="PGM_Phosphatase"/>
</dbReference>
<dbReference type="InterPro" id="IPR013078">
    <property type="entry name" value="His_Pase_superF_clade-1"/>
</dbReference>
<dbReference type="EMBL" id="CP118157">
    <property type="protein sequence ID" value="WOF24473.1"/>
    <property type="molecule type" value="Genomic_DNA"/>
</dbReference>
<dbReference type="PROSITE" id="PS00175">
    <property type="entry name" value="PG_MUTASE"/>
    <property type="match status" value="1"/>
</dbReference>
<dbReference type="GO" id="GO:0005737">
    <property type="term" value="C:cytoplasm"/>
    <property type="evidence" value="ECO:0007669"/>
    <property type="project" value="TreeGrafter"/>
</dbReference>
<proteinExistence type="predicted"/>
<feature type="binding site" evidence="2">
    <location>
        <position position="58"/>
    </location>
    <ligand>
        <name>substrate</name>
    </ligand>
</feature>
<feature type="binding site" evidence="2">
    <location>
        <begin position="83"/>
        <end position="86"/>
    </location>
    <ligand>
        <name>substrate</name>
    </ligand>
</feature>
<dbReference type="InterPro" id="IPR029033">
    <property type="entry name" value="His_PPase_superfam"/>
</dbReference>
<dbReference type="PANTHER" id="PTHR48100:SF59">
    <property type="entry name" value="ADENOSYLCOBALAMIN_ALPHA-RIBAZOLE PHOSPHATASE"/>
    <property type="match status" value="1"/>
</dbReference>
<sequence>MTVITLVRHGQTDWNLLGRVQGRTDIPLNDTGREQARAAAEALRDGGYTAIVASPLTRAKETAEIIANALGLAHPVLFDGLVERDYASAEGLTAEDLSALRRRAMGADAETDEDVAARAVDALRSAATAHADAGSAGPLIAVAHGGLIRVLIAVASGGELPREGDRVENGSQHAFRFDADGFALLSSSAIATEA</sequence>
<dbReference type="AlphaFoldDB" id="A0AA97FJL3"/>
<dbReference type="Gene3D" id="3.40.50.1240">
    <property type="entry name" value="Phosphoglycerate mutase-like"/>
    <property type="match status" value="1"/>
</dbReference>
<accession>A0AA97FJL3</accession>
<dbReference type="CDD" id="cd07067">
    <property type="entry name" value="HP_PGM_like"/>
    <property type="match status" value="1"/>
</dbReference>